<dbReference type="InterPro" id="IPR038390">
    <property type="entry name" value="Metal_Tscrpt_repr_sf"/>
</dbReference>
<dbReference type="EMBL" id="NOKQ01000348">
    <property type="protein sequence ID" value="OZS76765.1"/>
    <property type="molecule type" value="Genomic_DNA"/>
</dbReference>
<dbReference type="PANTHER" id="PTHR33677:SF5">
    <property type="entry name" value="TRANSCRIPTIONAL REPRESSOR FRMR"/>
    <property type="match status" value="1"/>
</dbReference>
<dbReference type="Proteomes" id="UP000217065">
    <property type="component" value="Unassembled WGS sequence"/>
</dbReference>
<dbReference type="Gene3D" id="1.20.58.1000">
    <property type="entry name" value="Metal-sensitive repressor, helix protomer"/>
    <property type="match status" value="1"/>
</dbReference>
<dbReference type="AlphaFoldDB" id="A0A264VZN9"/>
<dbReference type="OrthoDB" id="9798732at2"/>
<reference evidence="1 2" key="1">
    <citation type="submission" date="2017-07" db="EMBL/GenBank/DDBJ databases">
        <title>Tetzosporium hominis gen.nov. sp.nov.</title>
        <authorList>
            <person name="Tetz G."/>
            <person name="Tetz V."/>
        </authorList>
    </citation>
    <scope>NUCLEOTIDE SEQUENCE [LARGE SCALE GENOMIC DNA]</scope>
    <source>
        <strain evidence="1 2">VT-49</strain>
    </source>
</reference>
<accession>A0A264VZN9</accession>
<dbReference type="InterPro" id="IPR003735">
    <property type="entry name" value="Metal_Tscrpt_repr"/>
</dbReference>
<name>A0A264VZN9_9BACL</name>
<comment type="caution">
    <text evidence="1">The sequence shown here is derived from an EMBL/GenBank/DDBJ whole genome shotgun (WGS) entry which is preliminary data.</text>
</comment>
<dbReference type="GO" id="GO:0003677">
    <property type="term" value="F:DNA binding"/>
    <property type="evidence" value="ECO:0007669"/>
    <property type="project" value="InterPro"/>
</dbReference>
<organism evidence="1 2">
    <name type="scientific">Tetzosporium hominis</name>
    <dbReference type="NCBI Taxonomy" id="2020506"/>
    <lineage>
        <taxon>Bacteria</taxon>
        <taxon>Bacillati</taxon>
        <taxon>Bacillota</taxon>
        <taxon>Bacilli</taxon>
        <taxon>Bacillales</taxon>
        <taxon>Caryophanaceae</taxon>
        <taxon>Tetzosporium</taxon>
    </lineage>
</organism>
<dbReference type="GO" id="GO:0045892">
    <property type="term" value="P:negative regulation of DNA-templated transcription"/>
    <property type="evidence" value="ECO:0007669"/>
    <property type="project" value="UniProtKB-ARBA"/>
</dbReference>
<protein>
    <submittedName>
        <fullName evidence="1">Cytoplasmic protein</fullName>
    </submittedName>
</protein>
<evidence type="ECO:0000313" key="2">
    <source>
        <dbReference type="Proteomes" id="UP000217065"/>
    </source>
</evidence>
<dbReference type="CDD" id="cd10155">
    <property type="entry name" value="BsYrkD-like_DUF156"/>
    <property type="match status" value="1"/>
</dbReference>
<evidence type="ECO:0000313" key="1">
    <source>
        <dbReference type="EMBL" id="OZS76765.1"/>
    </source>
</evidence>
<dbReference type="RefSeq" id="WP_094944701.1">
    <property type="nucleotide sequence ID" value="NZ_NOKQ01000348.1"/>
</dbReference>
<gene>
    <name evidence="1" type="ORF">CF394_14915</name>
</gene>
<sequence length="87" mass="9607">MDFPNEVKNRLRRAEGQLAGVLRMMEEGRECSDIVTQLSAVKSALDKTIGVVVSTNLEMCVRESVQQGSADTEKLVQDAVNLLIKSR</sequence>
<dbReference type="Pfam" id="PF02583">
    <property type="entry name" value="Trns_repr_metal"/>
    <property type="match status" value="1"/>
</dbReference>
<proteinExistence type="predicted"/>
<keyword evidence="2" id="KW-1185">Reference proteome</keyword>
<dbReference type="GO" id="GO:0046872">
    <property type="term" value="F:metal ion binding"/>
    <property type="evidence" value="ECO:0007669"/>
    <property type="project" value="InterPro"/>
</dbReference>
<dbReference type="PANTHER" id="PTHR33677">
    <property type="entry name" value="TRANSCRIPTIONAL REPRESSOR FRMR-RELATED"/>
    <property type="match status" value="1"/>
</dbReference>